<feature type="compositionally biased region" description="Polar residues" evidence="1">
    <location>
        <begin position="7"/>
        <end position="30"/>
    </location>
</feature>
<feature type="compositionally biased region" description="Low complexity" evidence="1">
    <location>
        <begin position="56"/>
        <end position="75"/>
    </location>
</feature>
<evidence type="ECO:0000256" key="1">
    <source>
        <dbReference type="SAM" id="MobiDB-lite"/>
    </source>
</evidence>
<protein>
    <submittedName>
        <fullName evidence="2">Uncharacterized protein</fullName>
    </submittedName>
</protein>
<organism evidence="2 3">
    <name type="scientific">Deinococcus geothermalis (strain DSM 11300 / CIP 105573 / AG-3a)</name>
    <dbReference type="NCBI Taxonomy" id="319795"/>
    <lineage>
        <taxon>Bacteria</taxon>
        <taxon>Thermotogati</taxon>
        <taxon>Deinococcota</taxon>
        <taxon>Deinococci</taxon>
        <taxon>Deinococcales</taxon>
        <taxon>Deinococcaceae</taxon>
        <taxon>Deinococcus</taxon>
    </lineage>
</organism>
<feature type="region of interest" description="Disordered" evidence="1">
    <location>
        <begin position="1"/>
        <end position="111"/>
    </location>
</feature>
<dbReference type="RefSeq" id="WP_011530810.1">
    <property type="nucleotide sequence ID" value="NC_008025.1"/>
</dbReference>
<feature type="compositionally biased region" description="Basic and acidic residues" evidence="1">
    <location>
        <begin position="41"/>
        <end position="55"/>
    </location>
</feature>
<evidence type="ECO:0000313" key="2">
    <source>
        <dbReference type="EMBL" id="ABF45978.1"/>
    </source>
</evidence>
<dbReference type="AlphaFoldDB" id="Q1IXQ6"/>
<feature type="compositionally biased region" description="Basic and acidic residues" evidence="1">
    <location>
        <begin position="100"/>
        <end position="111"/>
    </location>
</feature>
<dbReference type="EMBL" id="CP000359">
    <property type="protein sequence ID" value="ABF45978.1"/>
    <property type="molecule type" value="Genomic_DNA"/>
</dbReference>
<gene>
    <name evidence="2" type="ordered locus">Dgeo_1683</name>
</gene>
<proteinExistence type="predicted"/>
<keyword evidence="3" id="KW-1185">Reference proteome</keyword>
<dbReference type="Proteomes" id="UP000002431">
    <property type="component" value="Chromosome"/>
</dbReference>
<name>Q1IXQ6_DEIGD</name>
<accession>Q1IXQ6</accession>
<dbReference type="KEGG" id="dge:Dgeo_1683"/>
<dbReference type="HOGENOM" id="CLU_2179529_0_0_0"/>
<reference evidence="2" key="1">
    <citation type="submission" date="2006-04" db="EMBL/GenBank/DDBJ databases">
        <title>Complete sequence of chromosome of Deinococcus geothermalis DSM 11300.</title>
        <authorList>
            <consortium name="US DOE Joint Genome Institute"/>
            <person name="Copeland A."/>
            <person name="Lucas S."/>
            <person name="Lapidus A."/>
            <person name="Barry K."/>
            <person name="Detter J.C."/>
            <person name="Glavina del Rio T."/>
            <person name="Hammon N."/>
            <person name="Israni S."/>
            <person name="Dalin E."/>
            <person name="Tice H."/>
            <person name="Pitluck S."/>
            <person name="Brettin T."/>
            <person name="Bruce D."/>
            <person name="Han C."/>
            <person name="Tapia R."/>
            <person name="Saunders E."/>
            <person name="Gilna P."/>
            <person name="Schmutz J."/>
            <person name="Larimer F."/>
            <person name="Land M."/>
            <person name="Hauser L."/>
            <person name="Kyrpides N."/>
            <person name="Kim E."/>
            <person name="Daly M.J."/>
            <person name="Fredrickson J.K."/>
            <person name="Makarova K.S."/>
            <person name="Gaidamakova E.K."/>
            <person name="Zhai M."/>
            <person name="Richardson P."/>
        </authorList>
    </citation>
    <scope>NUCLEOTIDE SEQUENCE</scope>
    <source>
        <strain evidence="2">DSM 11300</strain>
    </source>
</reference>
<sequence length="111" mass="11814">MSEERSGQPSGHTGPENNVPQERVQNNPNWDSGGEKTPSQDQEKRHWEQVDDDNRNAGGNTPTTGTPDAPAPSASGEHDRNPSTYGGLEGGLPASGATTHPDRQVDGEERS</sequence>
<evidence type="ECO:0000313" key="3">
    <source>
        <dbReference type="Proteomes" id="UP000002431"/>
    </source>
</evidence>